<dbReference type="Proteomes" id="UP000294933">
    <property type="component" value="Unassembled WGS sequence"/>
</dbReference>
<evidence type="ECO:0000313" key="4">
    <source>
        <dbReference type="Proteomes" id="UP000294933"/>
    </source>
</evidence>
<sequence>MAHGQKLSADGRRLRIIIVTLPIVVATSMVLYRRLVLGEEQRRIPRDPSGSKERLVFVKPPDSGNV</sequence>
<dbReference type="EMBL" id="ML170158">
    <property type="protein sequence ID" value="TDL27810.1"/>
    <property type="molecule type" value="Genomic_DNA"/>
</dbReference>
<keyword evidence="2" id="KW-0472">Membrane</keyword>
<keyword evidence="2" id="KW-1133">Transmembrane helix</keyword>
<dbReference type="VEuPathDB" id="FungiDB:BD410DRAFT_781714"/>
<dbReference type="OrthoDB" id="3784821at2759"/>
<accession>A0A4Y7QLN5</accession>
<keyword evidence="4" id="KW-1185">Reference proteome</keyword>
<feature type="transmembrane region" description="Helical" evidence="2">
    <location>
        <begin position="14"/>
        <end position="32"/>
    </location>
</feature>
<name>A0A4Y7QLN5_9AGAM</name>
<evidence type="ECO:0000313" key="3">
    <source>
        <dbReference type="EMBL" id="TDL27810.1"/>
    </source>
</evidence>
<proteinExistence type="predicted"/>
<keyword evidence="2" id="KW-0812">Transmembrane</keyword>
<gene>
    <name evidence="3" type="ORF">BD410DRAFT_781714</name>
</gene>
<reference evidence="3 4" key="1">
    <citation type="submission" date="2018-06" db="EMBL/GenBank/DDBJ databases">
        <title>A transcriptomic atlas of mushroom development highlights an independent origin of complex multicellularity.</title>
        <authorList>
            <consortium name="DOE Joint Genome Institute"/>
            <person name="Krizsan K."/>
            <person name="Almasi E."/>
            <person name="Merenyi Z."/>
            <person name="Sahu N."/>
            <person name="Viragh M."/>
            <person name="Koszo T."/>
            <person name="Mondo S."/>
            <person name="Kiss B."/>
            <person name="Balint B."/>
            <person name="Kues U."/>
            <person name="Barry K."/>
            <person name="Hegedus J.C."/>
            <person name="Henrissat B."/>
            <person name="Johnson J."/>
            <person name="Lipzen A."/>
            <person name="Ohm R."/>
            <person name="Nagy I."/>
            <person name="Pangilinan J."/>
            <person name="Yan J."/>
            <person name="Xiong Y."/>
            <person name="Grigoriev I.V."/>
            <person name="Hibbett D.S."/>
            <person name="Nagy L.G."/>
        </authorList>
    </citation>
    <scope>NUCLEOTIDE SEQUENCE [LARGE SCALE GENOMIC DNA]</scope>
    <source>
        <strain evidence="3 4">SZMC22713</strain>
    </source>
</reference>
<evidence type="ECO:0000256" key="2">
    <source>
        <dbReference type="SAM" id="Phobius"/>
    </source>
</evidence>
<protein>
    <submittedName>
        <fullName evidence="3">Uncharacterized protein</fullName>
    </submittedName>
</protein>
<evidence type="ECO:0000256" key="1">
    <source>
        <dbReference type="SAM" id="MobiDB-lite"/>
    </source>
</evidence>
<organism evidence="3 4">
    <name type="scientific">Rickenella mellea</name>
    <dbReference type="NCBI Taxonomy" id="50990"/>
    <lineage>
        <taxon>Eukaryota</taxon>
        <taxon>Fungi</taxon>
        <taxon>Dikarya</taxon>
        <taxon>Basidiomycota</taxon>
        <taxon>Agaricomycotina</taxon>
        <taxon>Agaricomycetes</taxon>
        <taxon>Hymenochaetales</taxon>
        <taxon>Rickenellaceae</taxon>
        <taxon>Rickenella</taxon>
    </lineage>
</organism>
<dbReference type="STRING" id="50990.A0A4Y7QLN5"/>
<dbReference type="AlphaFoldDB" id="A0A4Y7QLN5"/>
<feature type="compositionally biased region" description="Basic and acidic residues" evidence="1">
    <location>
        <begin position="44"/>
        <end position="56"/>
    </location>
</feature>
<feature type="region of interest" description="Disordered" evidence="1">
    <location>
        <begin position="44"/>
        <end position="66"/>
    </location>
</feature>